<dbReference type="InterPro" id="IPR001547">
    <property type="entry name" value="Glyco_hydro_5"/>
</dbReference>
<accession>A0ABX8IAL5</accession>
<evidence type="ECO:0000259" key="5">
    <source>
        <dbReference type="Pfam" id="PF18564"/>
    </source>
</evidence>
<feature type="domain" description="Glycoside hydrolase family 5" evidence="4">
    <location>
        <begin position="120"/>
        <end position="185"/>
    </location>
</feature>
<feature type="domain" description="Glycoside hydrolase family 5 C-terminal" evidence="5">
    <location>
        <begin position="696"/>
        <end position="781"/>
    </location>
</feature>
<sequence>MSSSQDILANTLSLYAPPPDFSKAGVKPLRDQFDASKPIPAAESSSSSILPCEKLKIVDGDFVDSSGRKRVLKGINVDNSMKLPVKPFSPTYGGNASEADNVFFEGDKVSFVGRPFPLEEAEEHWRRIKSWGYNTVRYVLTWEAIEHEGPGKYDDDFVNYTIEMLKIVHKVGGIYVFLESHQDVWSRYSGGSGAPLWTFYAAGLQPTNFSATEAAICHNDARFEEPTNPDFYPRMFWPTNYSRLANQVMFTMFFAGKTYFPHLQVDGVDIQTYLQGHHQDALTYLSKKVVEALPEIVEDGTLLGFESINEPSVGLVGHPDLGQIPPEQAILLGTTPTFFQSVLLGMGIPVEVEKYTITLSGPVKEGTQVVDPKGKRAWLTAEEAAKYDVHYGWKRSGWTPGECIFSDLKIWEWSKSVDWDKLHSQSLEERLEFGKSQCKLLQPSYFNDASKISSYLGDKEAPKELDMEFFLANFFVDFYLAYKKSVRDINKDFFMLIQPPIFTPPPNLSGDKRGVIDDKTIFAPHFYDNMTLLLKTWNEHFNADVLGIYRGQYAHPSLGVVVGEKAIRNCLKKQFRFIVEEGKQRLGNIPALMTETGIPFDMDRKKAYKDNKYTSQTAALDAFANGLENSGLHHTYWSYCAINSHEYGDHWNNEDFAFWSPEDQGKNLGKGESNEERIKNCYPSQDGVRAPSAILRPFLVTHKGSLKDVEFDIKQSKYSLTIDVKGQSGLSKAPTVIYVPKWHFPELNYNDIYATSGEVKYNEQLEYLEWYHPEGSGEETIIIKKYAGEKDDVTKREQSHAFCTIV</sequence>
<dbReference type="Gene3D" id="2.60.40.1180">
    <property type="entry name" value="Golgi alpha-mannosidase II"/>
    <property type="match status" value="1"/>
</dbReference>
<dbReference type="InterPro" id="IPR017853">
    <property type="entry name" value="GH"/>
</dbReference>
<protein>
    <recommendedName>
        <fullName evidence="8">Glycosyl hydrolase</fullName>
    </recommendedName>
</protein>
<reference evidence="6 7" key="1">
    <citation type="submission" date="2021-06" db="EMBL/GenBank/DDBJ databases">
        <title>Candida outbreak in Lebanon.</title>
        <authorList>
            <person name="Finianos M."/>
        </authorList>
    </citation>
    <scope>NUCLEOTIDE SEQUENCE [LARGE SCALE GENOMIC DNA]</scope>
    <source>
        <strain evidence="6">CA3LBN</strain>
    </source>
</reference>
<dbReference type="InterPro" id="IPR052066">
    <property type="entry name" value="Glycosphingolipid_Hydrolases"/>
</dbReference>
<dbReference type="PANTHER" id="PTHR31308">
    <property type="match status" value="1"/>
</dbReference>
<evidence type="ECO:0000256" key="2">
    <source>
        <dbReference type="ARBA" id="ARBA00022801"/>
    </source>
</evidence>
<evidence type="ECO:0000313" key="7">
    <source>
        <dbReference type="Proteomes" id="UP000825434"/>
    </source>
</evidence>
<name>A0ABX8IAL5_9ASCO</name>
<comment type="similarity">
    <text evidence="1">Belongs to the glycosyl hydrolase 5 (cellulase A) family.</text>
</comment>
<dbReference type="Gene3D" id="3.20.20.80">
    <property type="entry name" value="Glycosidases"/>
    <property type="match status" value="2"/>
</dbReference>
<evidence type="ECO:0008006" key="8">
    <source>
        <dbReference type="Google" id="ProtNLM"/>
    </source>
</evidence>
<dbReference type="Pfam" id="PF18564">
    <property type="entry name" value="Glyco_hydro_5_C"/>
    <property type="match status" value="1"/>
</dbReference>
<gene>
    <name evidence="6" type="ORF">CA3LBN_003263</name>
</gene>
<dbReference type="Proteomes" id="UP000825434">
    <property type="component" value="Chromosome 4"/>
</dbReference>
<keyword evidence="2" id="KW-0378">Hydrolase</keyword>
<evidence type="ECO:0000256" key="1">
    <source>
        <dbReference type="ARBA" id="ARBA00005641"/>
    </source>
</evidence>
<dbReference type="SUPFAM" id="SSF51445">
    <property type="entry name" value="(Trans)glycosidases"/>
    <property type="match status" value="1"/>
</dbReference>
<evidence type="ECO:0000259" key="4">
    <source>
        <dbReference type="Pfam" id="PF00150"/>
    </source>
</evidence>
<organism evidence="6 7">
    <name type="scientific">Candidozyma haemuli</name>
    <dbReference type="NCBI Taxonomy" id="45357"/>
    <lineage>
        <taxon>Eukaryota</taxon>
        <taxon>Fungi</taxon>
        <taxon>Dikarya</taxon>
        <taxon>Ascomycota</taxon>
        <taxon>Saccharomycotina</taxon>
        <taxon>Pichiomycetes</taxon>
        <taxon>Metschnikowiaceae</taxon>
        <taxon>Candidozyma</taxon>
    </lineage>
</organism>
<dbReference type="PANTHER" id="PTHR31308:SF5">
    <property type="entry name" value="ERGOSTERYL-BETA-GLUCOSIDASE"/>
    <property type="match status" value="1"/>
</dbReference>
<dbReference type="Pfam" id="PF00150">
    <property type="entry name" value="Cellulase"/>
    <property type="match status" value="1"/>
</dbReference>
<keyword evidence="7" id="KW-1185">Reference proteome</keyword>
<dbReference type="EMBL" id="CP076664">
    <property type="protein sequence ID" value="QWU88940.1"/>
    <property type="molecule type" value="Genomic_DNA"/>
</dbReference>
<dbReference type="InterPro" id="IPR013780">
    <property type="entry name" value="Glyco_hydro_b"/>
</dbReference>
<evidence type="ECO:0000256" key="3">
    <source>
        <dbReference type="ARBA" id="ARBA00023295"/>
    </source>
</evidence>
<dbReference type="InterPro" id="IPR041036">
    <property type="entry name" value="GH5_C"/>
</dbReference>
<keyword evidence="3" id="KW-0326">Glycosidase</keyword>
<proteinExistence type="inferred from homology"/>
<evidence type="ECO:0000313" key="6">
    <source>
        <dbReference type="EMBL" id="QWU88940.1"/>
    </source>
</evidence>